<feature type="non-terminal residue" evidence="2">
    <location>
        <position position="1"/>
    </location>
</feature>
<evidence type="ECO:0000313" key="3">
    <source>
        <dbReference type="Proteomes" id="UP000265520"/>
    </source>
</evidence>
<dbReference type="Proteomes" id="UP000265520">
    <property type="component" value="Unassembled WGS sequence"/>
</dbReference>
<feature type="region of interest" description="Disordered" evidence="1">
    <location>
        <begin position="1"/>
        <end position="31"/>
    </location>
</feature>
<organism evidence="2 3">
    <name type="scientific">Trifolium medium</name>
    <dbReference type="NCBI Taxonomy" id="97028"/>
    <lineage>
        <taxon>Eukaryota</taxon>
        <taxon>Viridiplantae</taxon>
        <taxon>Streptophyta</taxon>
        <taxon>Embryophyta</taxon>
        <taxon>Tracheophyta</taxon>
        <taxon>Spermatophyta</taxon>
        <taxon>Magnoliopsida</taxon>
        <taxon>eudicotyledons</taxon>
        <taxon>Gunneridae</taxon>
        <taxon>Pentapetalae</taxon>
        <taxon>rosids</taxon>
        <taxon>fabids</taxon>
        <taxon>Fabales</taxon>
        <taxon>Fabaceae</taxon>
        <taxon>Papilionoideae</taxon>
        <taxon>50 kb inversion clade</taxon>
        <taxon>NPAAA clade</taxon>
        <taxon>Hologalegina</taxon>
        <taxon>IRL clade</taxon>
        <taxon>Trifolieae</taxon>
        <taxon>Trifolium</taxon>
    </lineage>
</organism>
<reference evidence="2 3" key="1">
    <citation type="journal article" date="2018" name="Front. Plant Sci.">
        <title>Red Clover (Trifolium pratense) and Zigzag Clover (T. medium) - A Picture of Genomic Similarities and Differences.</title>
        <authorList>
            <person name="Dluhosova J."/>
            <person name="Istvanek J."/>
            <person name="Nedelnik J."/>
            <person name="Repkova J."/>
        </authorList>
    </citation>
    <scope>NUCLEOTIDE SEQUENCE [LARGE SCALE GENOMIC DNA]</scope>
    <source>
        <strain evidence="3">cv. 10/8</strain>
        <tissue evidence="2">Leaf</tissue>
    </source>
</reference>
<feature type="compositionally biased region" description="Basic residues" evidence="1">
    <location>
        <begin position="15"/>
        <end position="26"/>
    </location>
</feature>
<dbReference type="AlphaFoldDB" id="A0A392PWZ5"/>
<comment type="caution">
    <text evidence="2">The sequence shown here is derived from an EMBL/GenBank/DDBJ whole genome shotgun (WGS) entry which is preliminary data.</text>
</comment>
<evidence type="ECO:0000313" key="2">
    <source>
        <dbReference type="EMBL" id="MCI16207.1"/>
    </source>
</evidence>
<accession>A0A392PWZ5</accession>
<evidence type="ECO:0000256" key="1">
    <source>
        <dbReference type="SAM" id="MobiDB-lite"/>
    </source>
</evidence>
<sequence length="83" mass="8939">KPNDGYGTGTERRVWRSKRRPERRRRVGEVTGERSGACGRVNGYFLERFWRRDGSGIAIWMVGLVAGKVAGIGASGGGSGGSL</sequence>
<name>A0A392PWZ5_9FABA</name>
<protein>
    <submittedName>
        <fullName evidence="2">Uncharacterized protein</fullName>
    </submittedName>
</protein>
<keyword evidence="3" id="KW-1185">Reference proteome</keyword>
<dbReference type="EMBL" id="LXQA010099877">
    <property type="protein sequence ID" value="MCI16207.1"/>
    <property type="molecule type" value="Genomic_DNA"/>
</dbReference>
<proteinExistence type="predicted"/>